<dbReference type="EMBL" id="RQER01000008">
    <property type="protein sequence ID" value="TGJ99872.1"/>
    <property type="molecule type" value="Genomic_DNA"/>
</dbReference>
<accession>A0A5R2ATJ4</accession>
<evidence type="ECO:0000256" key="1">
    <source>
        <dbReference type="SAM" id="Coils"/>
    </source>
</evidence>
<protein>
    <recommendedName>
        <fullName evidence="4">COMM domain-containing protein</fullName>
    </recommendedName>
</protein>
<name>A0A5R2ATJ4_9LEPT</name>
<sequence>MRTVRVQPFDDLQLLSEQSDANLEKIAEYLNRNEIATSGQLAQYLAFCASLNIDEKVAKIFLNLVGFLGDWVTEQKGFEEAFASFEQAFFSGKPETLNVEIPWERTKNFVKTLEPYIVLRKRAQKTHVLSTLQKFNLTTEIRPIFDIHRVKVIENLYVTILSIEGTEGETLFFDLTEQELSKMQREIEFALQKIEALKGSLPRS</sequence>
<dbReference type="RefSeq" id="WP_135698378.1">
    <property type="nucleotide sequence ID" value="NZ_RQER01000008.1"/>
</dbReference>
<feature type="coiled-coil region" evidence="1">
    <location>
        <begin position="173"/>
        <end position="200"/>
    </location>
</feature>
<dbReference type="Proteomes" id="UP000297946">
    <property type="component" value="Unassembled WGS sequence"/>
</dbReference>
<organism evidence="2 3">
    <name type="scientific">Leptospira langatensis</name>
    <dbReference type="NCBI Taxonomy" id="2484983"/>
    <lineage>
        <taxon>Bacteria</taxon>
        <taxon>Pseudomonadati</taxon>
        <taxon>Spirochaetota</taxon>
        <taxon>Spirochaetia</taxon>
        <taxon>Leptospirales</taxon>
        <taxon>Leptospiraceae</taxon>
        <taxon>Leptospira</taxon>
    </lineage>
</organism>
<evidence type="ECO:0000313" key="3">
    <source>
        <dbReference type="Proteomes" id="UP000297946"/>
    </source>
</evidence>
<keyword evidence="1" id="KW-0175">Coiled coil</keyword>
<comment type="caution">
    <text evidence="2">The sequence shown here is derived from an EMBL/GenBank/DDBJ whole genome shotgun (WGS) entry which is preliminary data.</text>
</comment>
<dbReference type="AlphaFoldDB" id="A0A5R2ATJ4"/>
<reference evidence="2 3" key="1">
    <citation type="journal article" date="2019" name="PLoS Negl. Trop. Dis.">
        <title>Revisiting the worldwide diversity of Leptospira species in the environment.</title>
        <authorList>
            <person name="Vincent A.T."/>
            <person name="Schiettekatte O."/>
            <person name="Bourhy P."/>
            <person name="Veyrier F.J."/>
            <person name="Picardeau M."/>
        </authorList>
    </citation>
    <scope>NUCLEOTIDE SEQUENCE [LARGE SCALE GENOMIC DNA]</scope>
    <source>
        <strain evidence="2 3">SSW18</strain>
    </source>
</reference>
<gene>
    <name evidence="2" type="ORF">EHO57_14025</name>
</gene>
<proteinExistence type="predicted"/>
<evidence type="ECO:0000313" key="2">
    <source>
        <dbReference type="EMBL" id="TGJ99872.1"/>
    </source>
</evidence>
<evidence type="ECO:0008006" key="4">
    <source>
        <dbReference type="Google" id="ProtNLM"/>
    </source>
</evidence>